<evidence type="ECO:0000313" key="1">
    <source>
        <dbReference type="EMBL" id="MFC5650986.1"/>
    </source>
</evidence>
<dbReference type="EMBL" id="JBHSOW010000065">
    <property type="protein sequence ID" value="MFC5650986.1"/>
    <property type="molecule type" value="Genomic_DNA"/>
</dbReference>
<sequence length="66" mass="7061">MTDSIRITADDLAKIAITLTILGDGLGLLAIEKAVAEEKAGKAAKDNKDAEVMKLALNNLINRRLK</sequence>
<accession>A0ABW0W3J6</accession>
<name>A0ABW0W3J6_9BACL</name>
<organism evidence="1 2">
    <name type="scientific">Paenibacillus solisilvae</name>
    <dbReference type="NCBI Taxonomy" id="2486751"/>
    <lineage>
        <taxon>Bacteria</taxon>
        <taxon>Bacillati</taxon>
        <taxon>Bacillota</taxon>
        <taxon>Bacilli</taxon>
        <taxon>Bacillales</taxon>
        <taxon>Paenibacillaceae</taxon>
        <taxon>Paenibacillus</taxon>
    </lineage>
</organism>
<keyword evidence="2" id="KW-1185">Reference proteome</keyword>
<evidence type="ECO:0000313" key="2">
    <source>
        <dbReference type="Proteomes" id="UP001596047"/>
    </source>
</evidence>
<reference evidence="2" key="1">
    <citation type="journal article" date="2019" name="Int. J. Syst. Evol. Microbiol.">
        <title>The Global Catalogue of Microorganisms (GCM) 10K type strain sequencing project: providing services to taxonomists for standard genome sequencing and annotation.</title>
        <authorList>
            <consortium name="The Broad Institute Genomics Platform"/>
            <consortium name="The Broad Institute Genome Sequencing Center for Infectious Disease"/>
            <person name="Wu L."/>
            <person name="Ma J."/>
        </authorList>
    </citation>
    <scope>NUCLEOTIDE SEQUENCE [LARGE SCALE GENOMIC DNA]</scope>
    <source>
        <strain evidence="2">CGMCC 1.3240</strain>
    </source>
</reference>
<dbReference type="Proteomes" id="UP001596047">
    <property type="component" value="Unassembled WGS sequence"/>
</dbReference>
<dbReference type="RefSeq" id="WP_379189578.1">
    <property type="nucleotide sequence ID" value="NZ_JBHSOW010000065.1"/>
</dbReference>
<comment type="caution">
    <text evidence="1">The sequence shown here is derived from an EMBL/GenBank/DDBJ whole genome shotgun (WGS) entry which is preliminary data.</text>
</comment>
<proteinExistence type="predicted"/>
<gene>
    <name evidence="1" type="ORF">ACFPYJ_18095</name>
</gene>
<protein>
    <submittedName>
        <fullName evidence="1">Uncharacterized protein</fullName>
    </submittedName>
</protein>